<name>A0ACB8WQ46_9TELE</name>
<comment type="caution">
    <text evidence="1">The sequence shown here is derived from an EMBL/GenBank/DDBJ whole genome shotgun (WGS) entry which is preliminary data.</text>
</comment>
<reference evidence="1" key="1">
    <citation type="submission" date="2022-04" db="EMBL/GenBank/DDBJ databases">
        <title>Jade perch genome.</title>
        <authorList>
            <person name="Chao B."/>
        </authorList>
    </citation>
    <scope>NUCLEOTIDE SEQUENCE</scope>
    <source>
        <strain evidence="1">CB-2022</strain>
    </source>
</reference>
<dbReference type="EMBL" id="CM041538">
    <property type="protein sequence ID" value="KAI3368798.1"/>
    <property type="molecule type" value="Genomic_DNA"/>
</dbReference>
<dbReference type="Proteomes" id="UP000831701">
    <property type="component" value="Chromosome 8"/>
</dbReference>
<keyword evidence="2" id="KW-1185">Reference proteome</keyword>
<protein>
    <submittedName>
        <fullName evidence="1">Uncharacterized protein</fullName>
    </submittedName>
</protein>
<evidence type="ECO:0000313" key="2">
    <source>
        <dbReference type="Proteomes" id="UP000831701"/>
    </source>
</evidence>
<sequence>MEEVKMSLSALSEDVLNRLSKMLDNPTRGWRQLANAVSENPQFRCSESELTSCSLQVLTAAGSPGRTLLARLADRSCSLDFLLHCLRKVDHQEAVQYLTSIVSELIQITVQPQSQQATVGGRVVLTCRSTGPPGLSYQWFRGKEEILDETGTTPELVLCPLAPVHQGHYICRVNHGEKCIFSQWAHIRLVHSAGCSSSLFPGSVSGLIVTRQPQSQSVSEGDTLFLECDANANPPAQYEWYHNAEPMKQHRTRLLKIPCATTEHRGQYKCKVFNLYHEAWSNTATVTIGPSSITDGPWEEVQRGPDSLEGSRSTFRPGIHPQQQMGNPPPSAKNFYATDKVALLIGNMNYIYHTQLCAPIADVHEMTNLLRQMEFKVVSLLDLNWQEMHSAVTEFLLLLDKGVYGLLYFAGHGYENYGNSFMVPIDAPASYTSEHCLCVQNILTRMQEKETGLNVFLLDMCRKRNLNDDIIVQPGLIKVTANIVFGYATCVDAEAYEVKREDVSNGIFISFLKQRVCEDEEDMGRCMITRGRQALELRSNLSERRSLTDKIQTSQCSASYSARNLQWAVAHVLPQSHYLQFDCGVKVQLGFAAEFSNVMVIYTRIIEKPKEIVSCCAQLTDFPEDVDIDLKKSNQETLLEAGSLLLIKENLPSPEVPSLYTRIRSLQRLKDTMADPSAEVEVLEGAEVRKLSELRVIDLKAELKKRNLDTTGVKSVLSERLKKAIEDEGGNPDEIIVAPDSAPKKANVTPKRTARDTRQENDEQEDSTLEEDSRDGHEELQDDHENMQEMDILDMNVLDETENDNGVPAEDNEEETENFPSDEDAAMNEEHDSRAFESEDEARGPEMDESEMLDKDEYMTCSSINTAQDPDAGDAREDTENDKVAGSCLSEPLNEDRHQSHETSREEEQAATAGGEDNVSNTGAKSDKAASGDVESDRDVVETDAKEVGDSQNVPEETLDTENKSLEAVSVSKQGAVGETVDSEIGSKKGEEDEKTEEEAAADSASTVKESSSVEGDDQKKSSEEKDGKTESKDGKTESKDEKAAGSGAAVSSSRNLWVSGLSSTTRATDLKTLFSKYGKVVGAKVVTNAKSPGARCYGFVTMSSTEEATKCISHLHRTELHGRMISVERAKNEPAGKKPADKNDTKKSGSDRRHSSDSKSDGKDEKSEGEGKDGKARNERTVVMDKSKGEPVISVKTKSKERSTKSRDRKSASKEKKDILSFDQIKEQRERERQRQREREIREVERRRCTDRDRDNRPDRERERIRLFREREERKHLIRKRHWLETEKQRLDADRMERQFLERERLRIEYERRREQERIMREREEELRRQQEQLRYEQERRPIKRPYDMDGRKDDWPDKRMAMDDRYGRSDFGRQERYQDFDHRDRGRYQDDLMMDRRDNPRGMAADRESQHFSDRSDRHGRDGRDTWSGGYDKRMNAREGSRDWDSTRKMDGDRTWQNRDGAIPGQSHMTRGGIAGSRGGYMNTGTSQSLSGALNRQNQLMQGSGLQGGAFGRRY</sequence>
<accession>A0ACB8WQ46</accession>
<organism evidence="1 2">
    <name type="scientific">Scortum barcoo</name>
    <name type="common">barcoo grunter</name>
    <dbReference type="NCBI Taxonomy" id="214431"/>
    <lineage>
        <taxon>Eukaryota</taxon>
        <taxon>Metazoa</taxon>
        <taxon>Chordata</taxon>
        <taxon>Craniata</taxon>
        <taxon>Vertebrata</taxon>
        <taxon>Euteleostomi</taxon>
        <taxon>Actinopterygii</taxon>
        <taxon>Neopterygii</taxon>
        <taxon>Teleostei</taxon>
        <taxon>Neoteleostei</taxon>
        <taxon>Acanthomorphata</taxon>
        <taxon>Eupercaria</taxon>
        <taxon>Centrarchiformes</taxon>
        <taxon>Terapontoidei</taxon>
        <taxon>Terapontidae</taxon>
        <taxon>Scortum</taxon>
    </lineage>
</organism>
<proteinExistence type="predicted"/>
<evidence type="ECO:0000313" key="1">
    <source>
        <dbReference type="EMBL" id="KAI3368798.1"/>
    </source>
</evidence>
<gene>
    <name evidence="1" type="ORF">L3Q82_025784</name>
</gene>